<organism evidence="3 4">
    <name type="scientific">Pestalotiopsis fici (strain W106-1 / CGMCC3.15140)</name>
    <dbReference type="NCBI Taxonomy" id="1229662"/>
    <lineage>
        <taxon>Eukaryota</taxon>
        <taxon>Fungi</taxon>
        <taxon>Dikarya</taxon>
        <taxon>Ascomycota</taxon>
        <taxon>Pezizomycotina</taxon>
        <taxon>Sordariomycetes</taxon>
        <taxon>Xylariomycetidae</taxon>
        <taxon>Amphisphaeriales</taxon>
        <taxon>Sporocadaceae</taxon>
        <taxon>Pestalotiopsis</taxon>
    </lineage>
</organism>
<dbReference type="HOGENOM" id="CLU_1835834_0_0_1"/>
<dbReference type="OrthoDB" id="3939292at2759"/>
<evidence type="ECO:0000256" key="2">
    <source>
        <dbReference type="ARBA" id="ARBA00023002"/>
    </source>
</evidence>
<evidence type="ECO:0000256" key="1">
    <source>
        <dbReference type="ARBA" id="ARBA00022857"/>
    </source>
</evidence>
<name>W3X1D7_PESFW</name>
<keyword evidence="2" id="KW-0560">Oxidoreductase</keyword>
<accession>W3X1D7</accession>
<dbReference type="GeneID" id="19274068"/>
<dbReference type="OMA" id="DTRIFFE"/>
<reference evidence="4" key="1">
    <citation type="journal article" date="2015" name="BMC Genomics">
        <title>Genomic and transcriptomic analysis of the endophytic fungus Pestalotiopsis fici reveals its lifestyle and high potential for synthesis of natural products.</title>
        <authorList>
            <person name="Wang X."/>
            <person name="Zhang X."/>
            <person name="Liu L."/>
            <person name="Xiang M."/>
            <person name="Wang W."/>
            <person name="Sun X."/>
            <person name="Che Y."/>
            <person name="Guo L."/>
            <person name="Liu G."/>
            <person name="Guo L."/>
            <person name="Wang C."/>
            <person name="Yin W.B."/>
            <person name="Stadler M."/>
            <person name="Zhang X."/>
            <person name="Liu X."/>
        </authorList>
    </citation>
    <scope>NUCLEOTIDE SEQUENCE [LARGE SCALE GENOMIC DNA]</scope>
    <source>
        <strain evidence="4">W106-1 / CGMCC3.15140</strain>
    </source>
</reference>
<proteinExistence type="predicted"/>
<dbReference type="PANTHER" id="PTHR47706">
    <property type="entry name" value="NMRA-LIKE FAMILY PROTEIN"/>
    <property type="match status" value="1"/>
</dbReference>
<protein>
    <submittedName>
        <fullName evidence="3">Uncharacterized protein</fullName>
    </submittedName>
</protein>
<dbReference type="GO" id="GO:0016491">
    <property type="term" value="F:oxidoreductase activity"/>
    <property type="evidence" value="ECO:0007669"/>
    <property type="project" value="UniProtKB-KW"/>
</dbReference>
<dbReference type="RefSeq" id="XP_007835827.1">
    <property type="nucleotide sequence ID" value="XM_007837636.1"/>
</dbReference>
<dbReference type="PANTHER" id="PTHR47706:SF7">
    <property type="entry name" value="CIPA-LIKE, PUTATIVE (AFU_ORTHOLOGUE AFUA_1G01630)-RELATED"/>
    <property type="match status" value="1"/>
</dbReference>
<evidence type="ECO:0000313" key="3">
    <source>
        <dbReference type="EMBL" id="ETS79202.1"/>
    </source>
</evidence>
<dbReference type="InterPro" id="IPR051609">
    <property type="entry name" value="NmrA/Isoflavone_reductase-like"/>
</dbReference>
<keyword evidence="4" id="KW-1185">Reference proteome</keyword>
<keyword evidence="1" id="KW-0521">NADP</keyword>
<gene>
    <name evidence="3" type="ORF">PFICI_09055</name>
</gene>
<sequence length="140" mass="15376">MSLAAPWAFGMDYPGRKLTFYDQGETNINAIILPQSGRAVANLLSPPLESATGPSLSGFKNRLVYTASFCRFAEGQKQLAEGDAAWFGKMLYARVFFPDGSGNHETRRGLHNEVLGHEQENLDDFTKIAITKVESGSTYP</sequence>
<dbReference type="EMBL" id="KI912114">
    <property type="protein sequence ID" value="ETS79202.1"/>
    <property type="molecule type" value="Genomic_DNA"/>
</dbReference>
<dbReference type="InParanoid" id="W3X1D7"/>
<dbReference type="AlphaFoldDB" id="W3X1D7"/>
<evidence type="ECO:0000313" key="4">
    <source>
        <dbReference type="Proteomes" id="UP000030651"/>
    </source>
</evidence>
<dbReference type="Proteomes" id="UP000030651">
    <property type="component" value="Unassembled WGS sequence"/>
</dbReference>
<dbReference type="KEGG" id="pfy:PFICI_09055"/>